<keyword evidence="3" id="KW-0813">Transport</keyword>
<keyword evidence="4" id="KW-1134">Transmembrane beta strand</keyword>
<comment type="similarity">
    <text evidence="2">Belongs to the outer membrane factor (OMF) (TC 1.B.17) family.</text>
</comment>
<comment type="subcellular location">
    <subcellularLocation>
        <location evidence="1">Cell outer membrane</location>
    </subcellularLocation>
</comment>
<dbReference type="GO" id="GO:0009279">
    <property type="term" value="C:cell outer membrane"/>
    <property type="evidence" value="ECO:0007669"/>
    <property type="project" value="UniProtKB-SubCell"/>
</dbReference>
<dbReference type="SUPFAM" id="SSF56954">
    <property type="entry name" value="Outer membrane efflux proteins (OEP)"/>
    <property type="match status" value="1"/>
</dbReference>
<evidence type="ECO:0000313" key="10">
    <source>
        <dbReference type="Proteomes" id="UP000192042"/>
    </source>
</evidence>
<dbReference type="AlphaFoldDB" id="A0A1W1I9G2"/>
<evidence type="ECO:0000256" key="3">
    <source>
        <dbReference type="ARBA" id="ARBA00022448"/>
    </source>
</evidence>
<dbReference type="GO" id="GO:0015288">
    <property type="term" value="F:porin activity"/>
    <property type="evidence" value="ECO:0007669"/>
    <property type="project" value="TreeGrafter"/>
</dbReference>
<gene>
    <name evidence="9" type="ORF">NSJP_3510</name>
</gene>
<keyword evidence="6" id="KW-0472">Membrane</keyword>
<feature type="signal peptide" evidence="8">
    <location>
        <begin position="1"/>
        <end position="26"/>
    </location>
</feature>
<dbReference type="GO" id="GO:0015562">
    <property type="term" value="F:efflux transmembrane transporter activity"/>
    <property type="evidence" value="ECO:0007669"/>
    <property type="project" value="InterPro"/>
</dbReference>
<keyword evidence="8" id="KW-0732">Signal</keyword>
<organism evidence="9 10">
    <name type="scientific">Nitrospira japonica</name>
    <dbReference type="NCBI Taxonomy" id="1325564"/>
    <lineage>
        <taxon>Bacteria</taxon>
        <taxon>Pseudomonadati</taxon>
        <taxon>Nitrospirota</taxon>
        <taxon>Nitrospiria</taxon>
        <taxon>Nitrospirales</taxon>
        <taxon>Nitrospiraceae</taxon>
        <taxon>Nitrospira</taxon>
    </lineage>
</organism>
<dbReference type="PANTHER" id="PTHR30026:SF20">
    <property type="entry name" value="OUTER MEMBRANE PROTEIN TOLC"/>
    <property type="match status" value="1"/>
</dbReference>
<evidence type="ECO:0000256" key="8">
    <source>
        <dbReference type="SAM" id="SignalP"/>
    </source>
</evidence>
<name>A0A1W1I9G2_9BACT</name>
<dbReference type="Gene3D" id="1.20.1600.10">
    <property type="entry name" value="Outer membrane efflux proteins (OEP)"/>
    <property type="match status" value="1"/>
</dbReference>
<reference evidence="9 10" key="1">
    <citation type="submission" date="2017-03" db="EMBL/GenBank/DDBJ databases">
        <authorList>
            <person name="Afonso C.L."/>
            <person name="Miller P.J."/>
            <person name="Scott M.A."/>
            <person name="Spackman E."/>
            <person name="Goraichik I."/>
            <person name="Dimitrov K.M."/>
            <person name="Suarez D.L."/>
            <person name="Swayne D.E."/>
        </authorList>
    </citation>
    <scope>NUCLEOTIDE SEQUENCE [LARGE SCALE GENOMIC DNA]</scope>
    <source>
        <strain evidence="9">Genome sequencing of Nitrospira japonica strain NJ11</strain>
    </source>
</reference>
<dbReference type="Proteomes" id="UP000192042">
    <property type="component" value="Chromosome I"/>
</dbReference>
<dbReference type="PIRSF" id="PIRSF001892">
    <property type="entry name" value="CyaE"/>
    <property type="match status" value="1"/>
</dbReference>
<evidence type="ECO:0000256" key="5">
    <source>
        <dbReference type="ARBA" id="ARBA00022692"/>
    </source>
</evidence>
<dbReference type="InterPro" id="IPR028351">
    <property type="entry name" value="CyaE"/>
</dbReference>
<evidence type="ECO:0000256" key="4">
    <source>
        <dbReference type="ARBA" id="ARBA00022452"/>
    </source>
</evidence>
<dbReference type="RefSeq" id="WP_080887864.1">
    <property type="nucleotide sequence ID" value="NZ_LT828648.1"/>
</dbReference>
<dbReference type="KEGG" id="nja:NSJP_3510"/>
<evidence type="ECO:0000256" key="7">
    <source>
        <dbReference type="ARBA" id="ARBA00023237"/>
    </source>
</evidence>
<proteinExistence type="inferred from homology"/>
<sequence length="453" mass="49849">MRTAFIRRTGPLAVLLMFGMSATAWSQSSTEPFEQGSFLALQQAIELALKHHPVVQEANANLKASEARTQQTRSMYYPQIFANADTVAGAGRTNPRFLVGGALLQENQTIFTGGVVANQRLYDFGFTSNLVDSAKLAERAQGQDVNARRALVIVQVQRAYLISLKRQRLVRISEERVRERGIITGQIEILHRQQLKSKLDLDLMRVELVNAESSLIRSRNDLKSSFADLNRAMGVAGREDYVLEDLAVTVTPPKPLESLVSDSLSHPEIQRLKEQTASAEAKLVATKRQYLPTINAIGSGGAFEPFDPRQNQQTGGWWMAGALISMPLFTGFLIENQVVEATAQKEAAAAASMNIEQALTQQVTNSYLDTMTFSQQIKLGEELVKTAQEAQQLSKQRYKLGLGSIVEVTQAEVALTAAQTRLAESQYDYKIAEVTLAYASGGSAQLQIDPTVR</sequence>
<dbReference type="InterPro" id="IPR051906">
    <property type="entry name" value="TolC-like"/>
</dbReference>
<dbReference type="InterPro" id="IPR003423">
    <property type="entry name" value="OMP_efflux"/>
</dbReference>
<evidence type="ECO:0000256" key="2">
    <source>
        <dbReference type="ARBA" id="ARBA00007613"/>
    </source>
</evidence>
<evidence type="ECO:0000256" key="6">
    <source>
        <dbReference type="ARBA" id="ARBA00023136"/>
    </source>
</evidence>
<dbReference type="OrthoDB" id="9811587at2"/>
<accession>A0A1W1I9G2</accession>
<protein>
    <submittedName>
        <fullName evidence="9">Putative Outer membrane protein TolC</fullName>
    </submittedName>
</protein>
<dbReference type="EMBL" id="LT828648">
    <property type="protein sequence ID" value="SLM49677.1"/>
    <property type="molecule type" value="Genomic_DNA"/>
</dbReference>
<feature type="chain" id="PRO_5012076992" evidence="8">
    <location>
        <begin position="27"/>
        <end position="453"/>
    </location>
</feature>
<keyword evidence="7" id="KW-0998">Cell outer membrane</keyword>
<dbReference type="GO" id="GO:1990281">
    <property type="term" value="C:efflux pump complex"/>
    <property type="evidence" value="ECO:0007669"/>
    <property type="project" value="TreeGrafter"/>
</dbReference>
<dbReference type="STRING" id="1325564.NSJP_3510"/>
<keyword evidence="5" id="KW-0812">Transmembrane</keyword>
<dbReference type="PANTHER" id="PTHR30026">
    <property type="entry name" value="OUTER MEMBRANE PROTEIN TOLC"/>
    <property type="match status" value="1"/>
</dbReference>
<keyword evidence="10" id="KW-1185">Reference proteome</keyword>
<evidence type="ECO:0000256" key="1">
    <source>
        <dbReference type="ARBA" id="ARBA00004442"/>
    </source>
</evidence>
<evidence type="ECO:0000313" key="9">
    <source>
        <dbReference type="EMBL" id="SLM49677.1"/>
    </source>
</evidence>
<dbReference type="Pfam" id="PF02321">
    <property type="entry name" value="OEP"/>
    <property type="match status" value="2"/>
</dbReference>